<accession>A0ABQ6B905</accession>
<organism evidence="1 2">
    <name type="scientific">Bradyrhizobium iriomotense</name>
    <dbReference type="NCBI Taxonomy" id="441950"/>
    <lineage>
        <taxon>Bacteria</taxon>
        <taxon>Pseudomonadati</taxon>
        <taxon>Pseudomonadota</taxon>
        <taxon>Alphaproteobacteria</taxon>
        <taxon>Hyphomicrobiales</taxon>
        <taxon>Nitrobacteraceae</taxon>
        <taxon>Bradyrhizobium</taxon>
    </lineage>
</organism>
<gene>
    <name evidence="1" type="ORF">GCM10007857_75760</name>
</gene>
<dbReference type="InterPro" id="IPR045423">
    <property type="entry name" value="DUF6510"/>
</dbReference>
<sequence>MPNNVSDLLLGGDAAARLVQQIFVPDVTLARIRCEACDGVTGIGALTVYAAPMGAVLTCPDCDNVLIRVVDTPHGLWLEMSGARNVRFPAPVSN</sequence>
<reference evidence="2" key="1">
    <citation type="journal article" date="2019" name="Int. J. Syst. Evol. Microbiol.">
        <title>The Global Catalogue of Microorganisms (GCM) 10K type strain sequencing project: providing services to taxonomists for standard genome sequencing and annotation.</title>
        <authorList>
            <consortium name="The Broad Institute Genomics Platform"/>
            <consortium name="The Broad Institute Genome Sequencing Center for Infectious Disease"/>
            <person name="Wu L."/>
            <person name="Ma J."/>
        </authorList>
    </citation>
    <scope>NUCLEOTIDE SEQUENCE [LARGE SCALE GENOMIC DNA]</scope>
    <source>
        <strain evidence="2">NBRC 102520</strain>
    </source>
</reference>
<dbReference type="EMBL" id="BSOW01000038">
    <property type="protein sequence ID" value="GLR90860.1"/>
    <property type="molecule type" value="Genomic_DNA"/>
</dbReference>
<proteinExistence type="predicted"/>
<dbReference type="Pfam" id="PF20120">
    <property type="entry name" value="DUF6510"/>
    <property type="match status" value="1"/>
</dbReference>
<evidence type="ECO:0000313" key="2">
    <source>
        <dbReference type="Proteomes" id="UP001156905"/>
    </source>
</evidence>
<name>A0ABQ6B905_9BRAD</name>
<comment type="caution">
    <text evidence="1">The sequence shown here is derived from an EMBL/GenBank/DDBJ whole genome shotgun (WGS) entry which is preliminary data.</text>
</comment>
<dbReference type="RefSeq" id="WP_431309707.1">
    <property type="nucleotide sequence ID" value="NZ_BSOW01000038.1"/>
</dbReference>
<protein>
    <submittedName>
        <fullName evidence="1">Uncharacterized protein</fullName>
    </submittedName>
</protein>
<keyword evidence="2" id="KW-1185">Reference proteome</keyword>
<evidence type="ECO:0000313" key="1">
    <source>
        <dbReference type="EMBL" id="GLR90860.1"/>
    </source>
</evidence>
<dbReference type="Proteomes" id="UP001156905">
    <property type="component" value="Unassembled WGS sequence"/>
</dbReference>